<evidence type="ECO:0008006" key="3">
    <source>
        <dbReference type="Google" id="ProtNLM"/>
    </source>
</evidence>
<dbReference type="AlphaFoldDB" id="A0A1I3JFT6"/>
<protein>
    <recommendedName>
        <fullName evidence="3">DUF4194 domain-containing protein</fullName>
    </recommendedName>
</protein>
<name>A0A1I3JFT6_9FLAO</name>
<accession>A0A1I3JFT6</accession>
<reference evidence="1 2" key="1">
    <citation type="submission" date="2016-10" db="EMBL/GenBank/DDBJ databases">
        <authorList>
            <person name="de Groot N.N."/>
        </authorList>
    </citation>
    <scope>NUCLEOTIDE SEQUENCE [LARGE SCALE GENOMIC DNA]</scope>
    <source>
        <strain evidence="1 2">DSM 26000</strain>
    </source>
</reference>
<organism evidence="1 2">
    <name type="scientific">Halpernia frigidisoli</name>
    <dbReference type="NCBI Taxonomy" id="1125876"/>
    <lineage>
        <taxon>Bacteria</taxon>
        <taxon>Pseudomonadati</taxon>
        <taxon>Bacteroidota</taxon>
        <taxon>Flavobacteriia</taxon>
        <taxon>Flavobacteriales</taxon>
        <taxon>Weeksellaceae</taxon>
        <taxon>Chryseobacterium group</taxon>
        <taxon>Halpernia</taxon>
    </lineage>
</organism>
<dbReference type="InterPro" id="IPR025449">
    <property type="entry name" value="JetB"/>
</dbReference>
<sequence>MSNLERNTKPYSKAIVKLLKGAIERNRNSNIWDDVVNYQIEIQDYISQIGLELIVKKEEGFAFVKQLEDSEGNTLNLVTRRQIGFETSIVLVVLRQSLEEFDSNPTQFQVFEKFITDSEIKEEVELFLPEKFNRVKFLKELDGYINNIVKLGYLSEVSKKENETKYQIQRIIKEKVTLDILQAFKLKLQENVESI</sequence>
<proteinExistence type="predicted"/>
<gene>
    <name evidence="1" type="ORF">SAMN05443292_3010</name>
</gene>
<evidence type="ECO:0000313" key="2">
    <source>
        <dbReference type="Proteomes" id="UP000198931"/>
    </source>
</evidence>
<keyword evidence="2" id="KW-1185">Reference proteome</keyword>
<evidence type="ECO:0000313" key="1">
    <source>
        <dbReference type="EMBL" id="SFI58980.1"/>
    </source>
</evidence>
<dbReference type="RefSeq" id="WP_090082872.1">
    <property type="nucleotide sequence ID" value="NZ_FOQT01000007.1"/>
</dbReference>
<dbReference type="STRING" id="1125876.SAMN05443292_3010"/>
<dbReference type="Proteomes" id="UP000198931">
    <property type="component" value="Unassembled WGS sequence"/>
</dbReference>
<dbReference type="OrthoDB" id="369102at2"/>
<dbReference type="Pfam" id="PF13835">
    <property type="entry name" value="DUF4194"/>
    <property type="match status" value="1"/>
</dbReference>
<dbReference type="EMBL" id="FOQT01000007">
    <property type="protein sequence ID" value="SFI58980.1"/>
    <property type="molecule type" value="Genomic_DNA"/>
</dbReference>